<evidence type="ECO:0000313" key="2">
    <source>
        <dbReference type="EMBL" id="KZL72531.1"/>
    </source>
</evidence>
<sequence>MADMTGQWMFPKEREFDLPYDKRAPAINSTTLVKGHWREIVVDPTDLIQNPKSAMEGQENDKNLELYQRCKLAVQIQCFGGDHSLFKPQQGLHERFHKDDPESEEIAQDWQAKNGALMNGPTSSFSKQDKRSRTGKARAKVDLNSTFKANPFAVMTSK</sequence>
<reference evidence="2 3" key="1">
    <citation type="submission" date="2015-06" db="EMBL/GenBank/DDBJ databases">
        <title>Survival trade-offs in plant roots during colonization by closely related pathogenic and mutualistic fungi.</title>
        <authorList>
            <person name="Hacquard S."/>
            <person name="Kracher B."/>
            <person name="Hiruma K."/>
            <person name="Weinman A."/>
            <person name="Muench P."/>
            <person name="Garrido Oter R."/>
            <person name="Ver Loren van Themaat E."/>
            <person name="Dallerey J.-F."/>
            <person name="Damm U."/>
            <person name="Henrissat B."/>
            <person name="Lespinet O."/>
            <person name="Thon M."/>
            <person name="Kemen E."/>
            <person name="McHardy A.C."/>
            <person name="Schulze-Lefert P."/>
            <person name="O'Connell R.J."/>
        </authorList>
    </citation>
    <scope>NUCLEOTIDE SEQUENCE [LARGE SCALE GENOMIC DNA]</scope>
    <source>
        <strain evidence="2 3">MAFF 238704</strain>
    </source>
</reference>
<keyword evidence="3" id="KW-1185">Reference proteome</keyword>
<evidence type="ECO:0000256" key="1">
    <source>
        <dbReference type="SAM" id="MobiDB-lite"/>
    </source>
</evidence>
<accession>A0A166TUX4</accession>
<name>A0A166TUX4_COLIC</name>
<dbReference type="AlphaFoldDB" id="A0A166TUX4"/>
<organism evidence="2 3">
    <name type="scientific">Colletotrichum incanum</name>
    <name type="common">Soybean anthracnose fungus</name>
    <dbReference type="NCBI Taxonomy" id="1573173"/>
    <lineage>
        <taxon>Eukaryota</taxon>
        <taxon>Fungi</taxon>
        <taxon>Dikarya</taxon>
        <taxon>Ascomycota</taxon>
        <taxon>Pezizomycotina</taxon>
        <taxon>Sordariomycetes</taxon>
        <taxon>Hypocreomycetidae</taxon>
        <taxon>Glomerellales</taxon>
        <taxon>Glomerellaceae</taxon>
        <taxon>Colletotrichum</taxon>
        <taxon>Colletotrichum spaethianum species complex</taxon>
    </lineage>
</organism>
<proteinExistence type="predicted"/>
<protein>
    <submittedName>
        <fullName evidence="2">Fad binding domain-containing protein</fullName>
    </submittedName>
</protein>
<dbReference type="STRING" id="1573173.A0A166TUX4"/>
<dbReference type="Proteomes" id="UP000076584">
    <property type="component" value="Unassembled WGS sequence"/>
</dbReference>
<gene>
    <name evidence="2" type="ORF">CI238_09278</name>
</gene>
<comment type="caution">
    <text evidence="2">The sequence shown here is derived from an EMBL/GenBank/DDBJ whole genome shotgun (WGS) entry which is preliminary data.</text>
</comment>
<dbReference type="EMBL" id="LFIW01002369">
    <property type="protein sequence ID" value="KZL72531.1"/>
    <property type="molecule type" value="Genomic_DNA"/>
</dbReference>
<feature type="region of interest" description="Disordered" evidence="1">
    <location>
        <begin position="112"/>
        <end position="138"/>
    </location>
</feature>
<evidence type="ECO:0000313" key="3">
    <source>
        <dbReference type="Proteomes" id="UP000076584"/>
    </source>
</evidence>